<organism evidence="2 3">
    <name type="scientific">Bacillus bingmayongensis</name>
    <dbReference type="NCBI Taxonomy" id="1150157"/>
    <lineage>
        <taxon>Bacteria</taxon>
        <taxon>Bacillati</taxon>
        <taxon>Bacillota</taxon>
        <taxon>Bacilli</taxon>
        <taxon>Bacillales</taxon>
        <taxon>Bacillaceae</taxon>
        <taxon>Bacillus</taxon>
    </lineage>
</organism>
<keyword evidence="1" id="KW-1133">Transmembrane helix</keyword>
<comment type="caution">
    <text evidence="2">The sequence shown here is derived from an EMBL/GenBank/DDBJ whole genome shotgun (WGS) entry which is preliminary data.</text>
</comment>
<gene>
    <name evidence="2" type="ORF">U2I54_06845</name>
</gene>
<feature type="transmembrane region" description="Helical" evidence="1">
    <location>
        <begin position="154"/>
        <end position="180"/>
    </location>
</feature>
<feature type="transmembrane region" description="Helical" evidence="1">
    <location>
        <begin position="110"/>
        <end position="133"/>
    </location>
</feature>
<keyword evidence="1" id="KW-0812">Transmembrane</keyword>
<dbReference type="Pfam" id="PF12679">
    <property type="entry name" value="ABC2_membrane_2"/>
    <property type="match status" value="1"/>
</dbReference>
<feature type="transmembrane region" description="Helical" evidence="1">
    <location>
        <begin position="209"/>
        <end position="230"/>
    </location>
</feature>
<evidence type="ECO:0000313" key="3">
    <source>
        <dbReference type="Proteomes" id="UP001291930"/>
    </source>
</evidence>
<protein>
    <submittedName>
        <fullName evidence="2">ABC transporter permease subunit</fullName>
    </submittedName>
</protein>
<dbReference type="Proteomes" id="UP001291930">
    <property type="component" value="Unassembled WGS sequence"/>
</dbReference>
<reference evidence="3" key="1">
    <citation type="submission" date="2023-11" db="EMBL/GenBank/DDBJ databases">
        <title>Genome Sequence of Bacillus pseudomycoides stain BUPM19.</title>
        <authorList>
            <person name="Farhat A."/>
        </authorList>
    </citation>
    <scope>NUCLEOTIDE SEQUENCE [LARGE SCALE GENOMIC DNA]</scope>
    <source>
        <strain evidence="3">BUPM19</strain>
    </source>
</reference>
<dbReference type="PANTHER" id="PTHR37305:SF1">
    <property type="entry name" value="MEMBRANE PROTEIN"/>
    <property type="match status" value="1"/>
</dbReference>
<name>A0ABU5JTR9_9BACI</name>
<keyword evidence="3" id="KW-1185">Reference proteome</keyword>
<evidence type="ECO:0000313" key="2">
    <source>
        <dbReference type="EMBL" id="MDZ5606824.1"/>
    </source>
</evidence>
<feature type="transmembrane region" description="Helical" evidence="1">
    <location>
        <begin position="285"/>
        <end position="309"/>
    </location>
</feature>
<feature type="transmembrane region" description="Helical" evidence="1">
    <location>
        <begin position="19"/>
        <end position="37"/>
    </location>
</feature>
<accession>A0ABU5JTR9</accession>
<sequence>MFNLVYNEIYKIFKQKRTIIPFAVITILVIGLGWVSVKYFPSSSGDWKVEYTERTTEIEKKLGSTKQDIINQRSGDELVKEYQLKMKHLDTNTPPAGDSPLTFMRDTGLIVFPILLPFILVYASTTFANEYNWGTYKFLMIRPASRFKILTAKYIAIVIFSALLFIFNMVFSLLFGFIIYKFQQPAWVEFIVKNGNIVQQNIFVDVSKYYILEWFPTLVYAAFAFMISVLTRSSGGAIGISLFVALSGGIILIPASRYEWMKFLLPANTDLYGILNSGGSFIQGVTFPFASCMLLVYLLVFLGISYTVFLKRDLT</sequence>
<dbReference type="EMBL" id="JAXOVW010000009">
    <property type="protein sequence ID" value="MDZ5606824.1"/>
    <property type="molecule type" value="Genomic_DNA"/>
</dbReference>
<evidence type="ECO:0000256" key="1">
    <source>
        <dbReference type="SAM" id="Phobius"/>
    </source>
</evidence>
<keyword evidence="1" id="KW-0472">Membrane</keyword>
<feature type="transmembrane region" description="Helical" evidence="1">
    <location>
        <begin position="237"/>
        <end position="256"/>
    </location>
</feature>
<proteinExistence type="predicted"/>
<dbReference type="RefSeq" id="WP_374217189.1">
    <property type="nucleotide sequence ID" value="NZ_JAXOVW010000009.1"/>
</dbReference>
<dbReference type="PANTHER" id="PTHR37305">
    <property type="entry name" value="INTEGRAL MEMBRANE PROTEIN-RELATED"/>
    <property type="match status" value="1"/>
</dbReference>